<feature type="transmembrane region" description="Helical" evidence="1">
    <location>
        <begin position="52"/>
        <end position="76"/>
    </location>
</feature>
<name>A0ABR9EER6_9GAMM</name>
<accession>A0ABR9EER6</accession>
<proteinExistence type="predicted"/>
<keyword evidence="3" id="KW-1185">Reference proteome</keyword>
<reference evidence="2 3" key="1">
    <citation type="submission" date="2015-03" db="EMBL/GenBank/DDBJ databases">
        <title>Genome sequence of Pseudoalteromonas aurantia.</title>
        <authorList>
            <person name="Xie B.-B."/>
            <person name="Rong J.-C."/>
            <person name="Qin Q.-L."/>
            <person name="Zhang Y.-Z."/>
        </authorList>
    </citation>
    <scope>NUCLEOTIDE SEQUENCE [LARGE SCALE GENOMIC DNA]</scope>
    <source>
        <strain evidence="2 3">208</strain>
    </source>
</reference>
<comment type="caution">
    <text evidence="2">The sequence shown here is derived from an EMBL/GenBank/DDBJ whole genome shotgun (WGS) entry which is preliminary data.</text>
</comment>
<dbReference type="Proteomes" id="UP000615755">
    <property type="component" value="Unassembled WGS sequence"/>
</dbReference>
<keyword evidence="1" id="KW-0812">Transmembrane</keyword>
<keyword evidence="1" id="KW-0472">Membrane</keyword>
<feature type="transmembrane region" description="Helical" evidence="1">
    <location>
        <begin position="88"/>
        <end position="107"/>
    </location>
</feature>
<organism evidence="2 3">
    <name type="scientific">Pseudoalteromonas aurantia 208</name>
    <dbReference type="NCBI Taxonomy" id="1314867"/>
    <lineage>
        <taxon>Bacteria</taxon>
        <taxon>Pseudomonadati</taxon>
        <taxon>Pseudomonadota</taxon>
        <taxon>Gammaproteobacteria</taxon>
        <taxon>Alteromonadales</taxon>
        <taxon>Pseudoalteromonadaceae</taxon>
        <taxon>Pseudoalteromonas</taxon>
    </lineage>
</organism>
<protein>
    <submittedName>
        <fullName evidence="2">Uncharacterized protein</fullName>
    </submittedName>
</protein>
<sequence length="115" mass="13116">MVSGVYGTDCIYICFCLFHKNQWLFFFFDLTLILTFYFNSLNGLLGESITSLLDIVASVAVFATSIFVLGGVGFINKSQLKWFHHKKIYININFIHIASSSKLYLFISRVLALLL</sequence>
<evidence type="ECO:0000313" key="3">
    <source>
        <dbReference type="Proteomes" id="UP000615755"/>
    </source>
</evidence>
<keyword evidence="1" id="KW-1133">Transmembrane helix</keyword>
<evidence type="ECO:0000256" key="1">
    <source>
        <dbReference type="SAM" id="Phobius"/>
    </source>
</evidence>
<gene>
    <name evidence="2" type="ORF">PAUR_a3990</name>
</gene>
<dbReference type="EMBL" id="AQGV01000013">
    <property type="protein sequence ID" value="MBE0369481.1"/>
    <property type="molecule type" value="Genomic_DNA"/>
</dbReference>
<evidence type="ECO:0000313" key="2">
    <source>
        <dbReference type="EMBL" id="MBE0369481.1"/>
    </source>
</evidence>
<feature type="transmembrane region" description="Helical" evidence="1">
    <location>
        <begin position="23"/>
        <end position="40"/>
    </location>
</feature>